<proteinExistence type="predicted"/>
<name>A0AAV6UBA7_9ARAC</name>
<sequence>MKSLHAPPIMMSETQFISSCPSTHIDTVILVARNATEEYSFGIPFFPMDKTRIPSPITPSDEEAGILKSECRRIREFLESNRLMLLTTFEEFLREMKMSIEDYLKITRASLSKDKVFIACRPCEAFINNYSSKILKLNRANMDIQYVLDGYACCCYIIDYINER</sequence>
<comment type="caution">
    <text evidence="1">The sequence shown here is derived from an EMBL/GenBank/DDBJ whole genome shotgun (WGS) entry which is preliminary data.</text>
</comment>
<dbReference type="Proteomes" id="UP000827092">
    <property type="component" value="Unassembled WGS sequence"/>
</dbReference>
<evidence type="ECO:0000313" key="2">
    <source>
        <dbReference type="Proteomes" id="UP000827092"/>
    </source>
</evidence>
<accession>A0AAV6UBA7</accession>
<dbReference type="AlphaFoldDB" id="A0AAV6UBA7"/>
<organism evidence="1 2">
    <name type="scientific">Oedothorax gibbosus</name>
    <dbReference type="NCBI Taxonomy" id="931172"/>
    <lineage>
        <taxon>Eukaryota</taxon>
        <taxon>Metazoa</taxon>
        <taxon>Ecdysozoa</taxon>
        <taxon>Arthropoda</taxon>
        <taxon>Chelicerata</taxon>
        <taxon>Arachnida</taxon>
        <taxon>Araneae</taxon>
        <taxon>Araneomorphae</taxon>
        <taxon>Entelegynae</taxon>
        <taxon>Araneoidea</taxon>
        <taxon>Linyphiidae</taxon>
        <taxon>Erigoninae</taxon>
        <taxon>Oedothorax</taxon>
    </lineage>
</organism>
<gene>
    <name evidence="1" type="ORF">JTE90_024751</name>
</gene>
<keyword evidence="2" id="KW-1185">Reference proteome</keyword>
<dbReference type="EMBL" id="JAFNEN010000539">
    <property type="protein sequence ID" value="KAG8181003.1"/>
    <property type="molecule type" value="Genomic_DNA"/>
</dbReference>
<protein>
    <submittedName>
        <fullName evidence="1">Uncharacterized protein</fullName>
    </submittedName>
</protein>
<evidence type="ECO:0000313" key="1">
    <source>
        <dbReference type="EMBL" id="KAG8181003.1"/>
    </source>
</evidence>
<reference evidence="1 2" key="1">
    <citation type="journal article" date="2022" name="Nat. Ecol. Evol.">
        <title>A masculinizing supergene underlies an exaggerated male reproductive morph in a spider.</title>
        <authorList>
            <person name="Hendrickx F."/>
            <person name="De Corte Z."/>
            <person name="Sonet G."/>
            <person name="Van Belleghem S.M."/>
            <person name="Kostlbacher S."/>
            <person name="Vangestel C."/>
        </authorList>
    </citation>
    <scope>NUCLEOTIDE SEQUENCE [LARGE SCALE GENOMIC DNA]</scope>
    <source>
        <strain evidence="1">W744_W776</strain>
    </source>
</reference>